<reference evidence="3 4" key="1">
    <citation type="submission" date="2019-11" db="EMBL/GenBank/DDBJ databases">
        <title>Whole-genome sequence of the anaerobic purple sulfur bacterium Allochromatium palmeri DSM 15591.</title>
        <authorList>
            <person name="Kyndt J.A."/>
            <person name="Meyer T.E."/>
        </authorList>
    </citation>
    <scope>NUCLEOTIDE SEQUENCE [LARGE SCALE GENOMIC DNA]</scope>
    <source>
        <strain evidence="3 4">DSM 15591</strain>
    </source>
</reference>
<organism evidence="3 4">
    <name type="scientific">Allochromatium palmeri</name>
    <dbReference type="NCBI Taxonomy" id="231048"/>
    <lineage>
        <taxon>Bacteria</taxon>
        <taxon>Pseudomonadati</taxon>
        <taxon>Pseudomonadota</taxon>
        <taxon>Gammaproteobacteria</taxon>
        <taxon>Chromatiales</taxon>
        <taxon>Chromatiaceae</taxon>
        <taxon>Allochromatium</taxon>
    </lineage>
</organism>
<dbReference type="SMART" id="SM00332">
    <property type="entry name" value="PP2Cc"/>
    <property type="match status" value="1"/>
</dbReference>
<dbReference type="SMART" id="SM00331">
    <property type="entry name" value="PP2C_SIG"/>
    <property type="match status" value="1"/>
</dbReference>
<accession>A0A6N8E8G5</accession>
<dbReference type="Proteomes" id="UP000434044">
    <property type="component" value="Unassembled WGS sequence"/>
</dbReference>
<name>A0A6N8E8G5_9GAMM</name>
<dbReference type="Pfam" id="PF13672">
    <property type="entry name" value="PP2C_2"/>
    <property type="match status" value="1"/>
</dbReference>
<protein>
    <submittedName>
        <fullName evidence="3">Serine/threonine-protein phosphatase</fullName>
    </submittedName>
</protein>
<dbReference type="OrthoDB" id="9801841at2"/>
<feature type="domain" description="PPM-type phosphatase" evidence="2">
    <location>
        <begin position="5"/>
        <end position="240"/>
    </location>
</feature>
<dbReference type="SUPFAM" id="SSF81606">
    <property type="entry name" value="PP2C-like"/>
    <property type="match status" value="1"/>
</dbReference>
<evidence type="ECO:0000259" key="2">
    <source>
        <dbReference type="PROSITE" id="PS51746"/>
    </source>
</evidence>
<dbReference type="RefSeq" id="WP_155449161.1">
    <property type="nucleotide sequence ID" value="NZ_WNKT01000008.1"/>
</dbReference>
<proteinExistence type="predicted"/>
<dbReference type="CDD" id="cd00143">
    <property type="entry name" value="PP2Cc"/>
    <property type="match status" value="1"/>
</dbReference>
<gene>
    <name evidence="3" type="ORF">GJ668_05565</name>
</gene>
<dbReference type="EMBL" id="WNKT01000008">
    <property type="protein sequence ID" value="MTW20563.1"/>
    <property type="molecule type" value="Genomic_DNA"/>
</dbReference>
<keyword evidence="4" id="KW-1185">Reference proteome</keyword>
<dbReference type="AlphaFoldDB" id="A0A6N8E8G5"/>
<dbReference type="InterPro" id="IPR036457">
    <property type="entry name" value="PPM-type-like_dom_sf"/>
</dbReference>
<feature type="compositionally biased region" description="Polar residues" evidence="1">
    <location>
        <begin position="1"/>
        <end position="13"/>
    </location>
</feature>
<evidence type="ECO:0000313" key="3">
    <source>
        <dbReference type="EMBL" id="MTW20563.1"/>
    </source>
</evidence>
<feature type="region of interest" description="Disordered" evidence="1">
    <location>
        <begin position="1"/>
        <end position="20"/>
    </location>
</feature>
<dbReference type="InterPro" id="IPR001932">
    <property type="entry name" value="PPM-type_phosphatase-like_dom"/>
</dbReference>
<comment type="caution">
    <text evidence="3">The sequence shown here is derived from an EMBL/GenBank/DDBJ whole genome shotgun (WGS) entry which is preliminary data.</text>
</comment>
<dbReference type="PROSITE" id="PS51746">
    <property type="entry name" value="PPM_2"/>
    <property type="match status" value="1"/>
</dbReference>
<dbReference type="Gene3D" id="3.60.40.10">
    <property type="entry name" value="PPM-type phosphatase domain"/>
    <property type="match status" value="1"/>
</dbReference>
<evidence type="ECO:0000313" key="4">
    <source>
        <dbReference type="Proteomes" id="UP000434044"/>
    </source>
</evidence>
<sequence>MTPFTFQTATLSRPGTRADNEDACDWRDGLWIVADGLGGHGGGEVASRLAVDALLTALPPDTPLTPEPLEHAVTAAAESLRARQSKDPSLSGMRTTLVALMSDGEHALWLHLGDSRLYAFRDGRLLIQTADHSVPQALVRAGELTPEAIRFHEDRNRLLRTLGEEKPPRPTLADAPLTLQSGDAFLLCTDGFWESVTESEMEIALAKSPDPTQWLARLELNLVRQVRPDQDNYTAIAVFIDTENAPA</sequence>
<evidence type="ECO:0000256" key="1">
    <source>
        <dbReference type="SAM" id="MobiDB-lite"/>
    </source>
</evidence>